<comment type="caution">
    <text evidence="1">The sequence shown here is derived from an EMBL/GenBank/DDBJ whole genome shotgun (WGS) entry which is preliminary data.</text>
</comment>
<dbReference type="AlphaFoldDB" id="A0A1Y1YSE8"/>
<keyword evidence="2" id="KW-1185">Reference proteome</keyword>
<evidence type="ECO:0000313" key="1">
    <source>
        <dbReference type="EMBL" id="ORY00754.1"/>
    </source>
</evidence>
<evidence type="ECO:0000313" key="2">
    <source>
        <dbReference type="Proteomes" id="UP000193144"/>
    </source>
</evidence>
<evidence type="ECO:0008006" key="3">
    <source>
        <dbReference type="Google" id="ProtNLM"/>
    </source>
</evidence>
<dbReference type="Proteomes" id="UP000193144">
    <property type="component" value="Unassembled WGS sequence"/>
</dbReference>
<gene>
    <name evidence="1" type="ORF">BCR34DRAFT_592478</name>
</gene>
<organism evidence="1 2">
    <name type="scientific">Clohesyomyces aquaticus</name>
    <dbReference type="NCBI Taxonomy" id="1231657"/>
    <lineage>
        <taxon>Eukaryota</taxon>
        <taxon>Fungi</taxon>
        <taxon>Dikarya</taxon>
        <taxon>Ascomycota</taxon>
        <taxon>Pezizomycotina</taxon>
        <taxon>Dothideomycetes</taxon>
        <taxon>Pleosporomycetidae</taxon>
        <taxon>Pleosporales</taxon>
        <taxon>Lindgomycetaceae</taxon>
        <taxon>Clohesyomyces</taxon>
    </lineage>
</organism>
<accession>A0A1Y1YSE8</accession>
<proteinExistence type="predicted"/>
<dbReference type="STRING" id="1231657.A0A1Y1YSE8"/>
<reference evidence="1 2" key="1">
    <citation type="submission" date="2016-07" db="EMBL/GenBank/DDBJ databases">
        <title>Pervasive Adenine N6-methylation of Active Genes in Fungi.</title>
        <authorList>
            <consortium name="DOE Joint Genome Institute"/>
            <person name="Mondo S.J."/>
            <person name="Dannebaum R.O."/>
            <person name="Kuo R.C."/>
            <person name="Labutti K."/>
            <person name="Haridas S."/>
            <person name="Kuo A."/>
            <person name="Salamov A."/>
            <person name="Ahrendt S.R."/>
            <person name="Lipzen A."/>
            <person name="Sullivan W."/>
            <person name="Andreopoulos W.B."/>
            <person name="Clum A."/>
            <person name="Lindquist E."/>
            <person name="Daum C."/>
            <person name="Ramamoorthy G.K."/>
            <person name="Gryganskyi A."/>
            <person name="Culley D."/>
            <person name="Magnuson J.K."/>
            <person name="James T.Y."/>
            <person name="O'Malley M.A."/>
            <person name="Stajich J.E."/>
            <person name="Spatafora J.W."/>
            <person name="Visel A."/>
            <person name="Grigoriev I.V."/>
        </authorList>
    </citation>
    <scope>NUCLEOTIDE SEQUENCE [LARGE SCALE GENOMIC DNA]</scope>
    <source>
        <strain evidence="1 2">CBS 115471</strain>
    </source>
</reference>
<protein>
    <recommendedName>
        <fullName evidence="3">Glucanase</fullName>
    </recommendedName>
</protein>
<dbReference type="EMBL" id="MCFA01000179">
    <property type="protein sequence ID" value="ORY00754.1"/>
    <property type="molecule type" value="Genomic_DNA"/>
</dbReference>
<name>A0A1Y1YSE8_9PLEO</name>
<sequence length="126" mass="14123">MGRVKSVMNNLATFTRTWLGMSWRANAFSGQQAKGWTCMDQGAVGIECDSMCNDGTCGPACDRNRYATGMGSNFADKSYINILFCDRHFNQPSLSKAIEKGKNSGLMYFKYSLLSYWDNRGRVVNK</sequence>